<protein>
    <submittedName>
        <fullName evidence="2">Uncharacterized protein</fullName>
    </submittedName>
</protein>
<dbReference type="Proteomes" id="UP000012179">
    <property type="component" value="Chromosome"/>
</dbReference>
<name>A0A1W6SPZ9_9PROT</name>
<feature type="region of interest" description="Disordered" evidence="1">
    <location>
        <begin position="1"/>
        <end position="29"/>
    </location>
</feature>
<keyword evidence="3" id="KW-1185">Reference proteome</keyword>
<dbReference type="RefSeq" id="WP_004178575.1">
    <property type="nucleotide sequence ID" value="NZ_CP021106.3"/>
</dbReference>
<organism evidence="2 3">
    <name type="scientific">Nitrosospira lacus</name>
    <dbReference type="NCBI Taxonomy" id="1288494"/>
    <lineage>
        <taxon>Bacteria</taxon>
        <taxon>Pseudomonadati</taxon>
        <taxon>Pseudomonadota</taxon>
        <taxon>Betaproteobacteria</taxon>
        <taxon>Nitrosomonadales</taxon>
        <taxon>Nitrosomonadaceae</taxon>
        <taxon>Nitrosospira</taxon>
    </lineage>
</organism>
<gene>
    <name evidence="2" type="ORF">EBAPG3_008915</name>
</gene>
<proteinExistence type="predicted"/>
<dbReference type="KEGG" id="nlc:EBAPG3_008915"/>
<accession>A0A1W6SPZ9</accession>
<dbReference type="EMBL" id="CP021106">
    <property type="protein sequence ID" value="ARO87877.1"/>
    <property type="molecule type" value="Genomic_DNA"/>
</dbReference>
<dbReference type="eggNOG" id="ENOG5032NXI">
    <property type="taxonomic scope" value="Bacteria"/>
</dbReference>
<evidence type="ECO:0000256" key="1">
    <source>
        <dbReference type="SAM" id="MobiDB-lite"/>
    </source>
</evidence>
<reference evidence="2 3" key="1">
    <citation type="journal article" date="2015" name="Int. J. Syst. Evol. Microbiol.">
        <title>Nitrosospira lacus sp. nov., a psychrotolerant, ammonia-oxidizing bacterium from sandy lake sediment.</title>
        <authorList>
            <person name="Urakawa H."/>
            <person name="Garcia J.C."/>
            <person name="Nielsen J.L."/>
            <person name="Le V.Q."/>
            <person name="Kozlowski J.A."/>
            <person name="Stein L.Y."/>
            <person name="Lim C.K."/>
            <person name="Pommerening-Roser A."/>
            <person name="Martens-Habbena W."/>
            <person name="Stahl D.A."/>
            <person name="Klotz M.G."/>
        </authorList>
    </citation>
    <scope>NUCLEOTIDE SEQUENCE [LARGE SCALE GENOMIC DNA]</scope>
    <source>
        <strain evidence="2 3">APG3</strain>
    </source>
</reference>
<dbReference type="AlphaFoldDB" id="A0A1W6SPZ9"/>
<sequence>MVRPRRAEQRLLPQEGVTPKRDAGALERDHGIPCAARSLLRGGPRATLQGAPFQGIATLPCAVKTVQSAL</sequence>
<evidence type="ECO:0000313" key="2">
    <source>
        <dbReference type="EMBL" id="ARO87877.1"/>
    </source>
</evidence>
<feature type="compositionally biased region" description="Basic and acidic residues" evidence="1">
    <location>
        <begin position="18"/>
        <end position="29"/>
    </location>
</feature>
<evidence type="ECO:0000313" key="3">
    <source>
        <dbReference type="Proteomes" id="UP000012179"/>
    </source>
</evidence>